<dbReference type="PANTHER" id="PTHR46232:SF1">
    <property type="entry name" value="SWI_SNF-RELATED MATRIX-ASSOCIATED ACTIN-DEPENDENT REGULATOR OF CHROMATIN SUBFAMILY E MEMBER 1"/>
    <property type="match status" value="1"/>
</dbReference>
<dbReference type="GO" id="GO:0045892">
    <property type="term" value="P:negative regulation of DNA-templated transcription"/>
    <property type="evidence" value="ECO:0007669"/>
    <property type="project" value="TreeGrafter"/>
</dbReference>
<dbReference type="PANTHER" id="PTHR46232">
    <property type="entry name" value="SMARCE1 REGULATOR OF CHROMATIN"/>
    <property type="match status" value="1"/>
</dbReference>
<organism evidence="2 3">
    <name type="scientific">Heterocephalus glaber</name>
    <name type="common">Naked mole rat</name>
    <dbReference type="NCBI Taxonomy" id="10181"/>
    <lineage>
        <taxon>Eukaryota</taxon>
        <taxon>Metazoa</taxon>
        <taxon>Chordata</taxon>
        <taxon>Craniata</taxon>
        <taxon>Vertebrata</taxon>
        <taxon>Euteleostomi</taxon>
        <taxon>Mammalia</taxon>
        <taxon>Eutheria</taxon>
        <taxon>Euarchontoglires</taxon>
        <taxon>Glires</taxon>
        <taxon>Rodentia</taxon>
        <taxon>Hystricomorpha</taxon>
        <taxon>Bathyergidae</taxon>
        <taxon>Heterocephalus</taxon>
    </lineage>
</organism>
<evidence type="ECO:0000256" key="1">
    <source>
        <dbReference type="SAM" id="MobiDB-lite"/>
    </source>
</evidence>
<accession>G5BRZ6</accession>
<feature type="compositionally biased region" description="Polar residues" evidence="1">
    <location>
        <begin position="149"/>
        <end position="161"/>
    </location>
</feature>
<dbReference type="EMBL" id="JH171573">
    <property type="protein sequence ID" value="EHB12057.1"/>
    <property type="molecule type" value="Genomic_DNA"/>
</dbReference>
<dbReference type="InParanoid" id="G5BRZ6"/>
<sequence>MVHQRKLEAELLQIEERHQEKKRKFLESTDSFNNELKRLCLLKVEVDMEKIASEIAQAEEARNKRQEEREKEVAEEAERSQGSLAPEEEPAAGKAEEKKDDESIPMDTEETHLEEAAESQQNGEEGLSTPVDKESSQEGVHIMAEEGTSDSNTGSESNSATVEEPPTDSFPEDEKKE</sequence>
<proteinExistence type="predicted"/>
<evidence type="ECO:0000313" key="3">
    <source>
        <dbReference type="Proteomes" id="UP000006813"/>
    </source>
</evidence>
<dbReference type="AlphaFoldDB" id="G5BRZ6"/>
<feature type="compositionally biased region" description="Basic and acidic residues" evidence="1">
    <location>
        <begin position="59"/>
        <end position="79"/>
    </location>
</feature>
<gene>
    <name evidence="2" type="ORF">GW7_03303</name>
</gene>
<reference evidence="2 3" key="1">
    <citation type="journal article" date="2011" name="Nature">
        <title>Genome sequencing reveals insights into physiology and longevity of the naked mole rat.</title>
        <authorList>
            <person name="Kim E.B."/>
            <person name="Fang X."/>
            <person name="Fushan A.A."/>
            <person name="Huang Z."/>
            <person name="Lobanov A.V."/>
            <person name="Han L."/>
            <person name="Marino S.M."/>
            <person name="Sun X."/>
            <person name="Turanov A.A."/>
            <person name="Yang P."/>
            <person name="Yim S.H."/>
            <person name="Zhao X."/>
            <person name="Kasaikina M.V."/>
            <person name="Stoletzki N."/>
            <person name="Peng C."/>
            <person name="Polak P."/>
            <person name="Xiong Z."/>
            <person name="Kiezun A."/>
            <person name="Zhu Y."/>
            <person name="Chen Y."/>
            <person name="Kryukov G.V."/>
            <person name="Zhang Q."/>
            <person name="Peshkin L."/>
            <person name="Yang L."/>
            <person name="Bronson R.T."/>
            <person name="Buffenstein R."/>
            <person name="Wang B."/>
            <person name="Han C."/>
            <person name="Li Q."/>
            <person name="Chen L."/>
            <person name="Zhao W."/>
            <person name="Sunyaev S.R."/>
            <person name="Park T.J."/>
            <person name="Zhang G."/>
            <person name="Wang J."/>
            <person name="Gladyshev V.N."/>
        </authorList>
    </citation>
    <scope>NUCLEOTIDE SEQUENCE [LARGE SCALE GENOMIC DNA]</scope>
</reference>
<dbReference type="Proteomes" id="UP000006813">
    <property type="component" value="Unassembled WGS sequence"/>
</dbReference>
<dbReference type="GO" id="GO:0031492">
    <property type="term" value="F:nucleosomal DNA binding"/>
    <property type="evidence" value="ECO:0007669"/>
    <property type="project" value="TreeGrafter"/>
</dbReference>
<name>G5BRZ6_HETGA</name>
<dbReference type="GO" id="GO:0016922">
    <property type="term" value="F:nuclear receptor binding"/>
    <property type="evidence" value="ECO:0007669"/>
    <property type="project" value="TreeGrafter"/>
</dbReference>
<evidence type="ECO:0000313" key="2">
    <source>
        <dbReference type="EMBL" id="EHB12057.1"/>
    </source>
</evidence>
<protein>
    <submittedName>
        <fullName evidence="2">SWI/SNF-related matrix-associated actin-dependent regulator chromatin subfamily E member 1</fullName>
    </submittedName>
</protein>
<dbReference type="STRING" id="10181.G5BRZ6"/>
<dbReference type="GO" id="GO:0016514">
    <property type="term" value="C:SWI/SNF complex"/>
    <property type="evidence" value="ECO:0007669"/>
    <property type="project" value="TreeGrafter"/>
</dbReference>
<feature type="region of interest" description="Disordered" evidence="1">
    <location>
        <begin position="58"/>
        <end position="177"/>
    </location>
</feature>